<proteinExistence type="predicted"/>
<dbReference type="AlphaFoldDB" id="A0A175YEE4"/>
<dbReference type="STRING" id="79200.A0A175YEE4"/>
<gene>
    <name evidence="3" type="ORF">DCAR_029151</name>
</gene>
<dbReference type="Gene3D" id="3.40.50.2000">
    <property type="entry name" value="Glycogen Phosphorylase B"/>
    <property type="match status" value="1"/>
</dbReference>
<sequence length="205" mass="22726">MDTNSGMNFANLALGDLNTGTDSCVKYVDSDDIVVLVQIINHARHSGKDIEEVRREAYGTANRINHIYGSCGYQPVILIDRPVDQCEKSAYYAASECCIVNAVRDGMNLVPPMYIIFRQGSTTMDEARGIISHSPQTSVLIISEFVGCSPSLSGAIRINPWDISSVAEAMRSAVSMDDSSRQLRHEKNYSYVQSHDVAYWARSFM</sequence>
<keyword evidence="2" id="KW-0808">Transferase</keyword>
<reference evidence="3" key="1">
    <citation type="journal article" date="2016" name="Nat. Genet.">
        <title>A high-quality carrot genome assembly provides new insights into carotenoid accumulation and asterid genome evolution.</title>
        <authorList>
            <person name="Iorizzo M."/>
            <person name="Ellison S."/>
            <person name="Senalik D."/>
            <person name="Zeng P."/>
            <person name="Satapoomin P."/>
            <person name="Huang J."/>
            <person name="Bowman M."/>
            <person name="Iovene M."/>
            <person name="Sanseverino W."/>
            <person name="Cavagnaro P."/>
            <person name="Yildiz M."/>
            <person name="Macko-Podgorni A."/>
            <person name="Moranska E."/>
            <person name="Grzebelus E."/>
            <person name="Grzebelus D."/>
            <person name="Ashrafi H."/>
            <person name="Zheng Z."/>
            <person name="Cheng S."/>
            <person name="Spooner D."/>
            <person name="Van Deynze A."/>
            <person name="Simon P."/>
        </authorList>
    </citation>
    <scope>NUCLEOTIDE SEQUENCE [LARGE SCALE GENOMIC DNA]</scope>
    <source>
        <tissue evidence="3">Leaf</tissue>
    </source>
</reference>
<dbReference type="GO" id="GO:0005829">
    <property type="term" value="C:cytosol"/>
    <property type="evidence" value="ECO:0007669"/>
    <property type="project" value="TreeGrafter"/>
</dbReference>
<dbReference type="InterPro" id="IPR001830">
    <property type="entry name" value="Glyco_trans_20"/>
</dbReference>
<dbReference type="GO" id="GO:0016757">
    <property type="term" value="F:glycosyltransferase activity"/>
    <property type="evidence" value="ECO:0007669"/>
    <property type="project" value="UniProtKB-KW"/>
</dbReference>
<dbReference type="GO" id="GO:0004805">
    <property type="term" value="F:trehalose-phosphatase activity"/>
    <property type="evidence" value="ECO:0007669"/>
    <property type="project" value="TreeGrafter"/>
</dbReference>
<dbReference type="SUPFAM" id="SSF53756">
    <property type="entry name" value="UDP-Glycosyltransferase/glycogen phosphorylase"/>
    <property type="match status" value="1"/>
</dbReference>
<evidence type="ECO:0000256" key="1">
    <source>
        <dbReference type="ARBA" id="ARBA00022676"/>
    </source>
</evidence>
<evidence type="ECO:0000256" key="2">
    <source>
        <dbReference type="ARBA" id="ARBA00022679"/>
    </source>
</evidence>
<dbReference type="FunFam" id="3.40.50.2000:FF:000010">
    <property type="entry name" value="Alpha,alpha-trehalose-phosphate synthase"/>
    <property type="match status" value="1"/>
</dbReference>
<dbReference type="PANTHER" id="PTHR10788:SF14">
    <property type="entry name" value="ALPHA,ALPHA-TREHALOSE-PHOSPHATE SYNTHASE [UDP-FORMING] 9-RELATED"/>
    <property type="match status" value="1"/>
</dbReference>
<keyword evidence="1" id="KW-0328">Glycosyltransferase</keyword>
<evidence type="ECO:0000313" key="3">
    <source>
        <dbReference type="EMBL" id="KZM81538.1"/>
    </source>
</evidence>
<dbReference type="GO" id="GO:0005992">
    <property type="term" value="P:trehalose biosynthetic process"/>
    <property type="evidence" value="ECO:0007669"/>
    <property type="project" value="InterPro"/>
</dbReference>
<accession>A0A175YEE4</accession>
<dbReference type="Pfam" id="PF00982">
    <property type="entry name" value="Glyco_transf_20"/>
    <property type="match status" value="1"/>
</dbReference>
<dbReference type="Gramene" id="KZM81538">
    <property type="protein sequence ID" value="KZM81538"/>
    <property type="gene ID" value="DCAR_029151"/>
</dbReference>
<dbReference type="PANTHER" id="PTHR10788">
    <property type="entry name" value="TREHALOSE-6-PHOSPHATE SYNTHASE"/>
    <property type="match status" value="1"/>
</dbReference>
<dbReference type="OMA" id="TANRINH"/>
<dbReference type="EMBL" id="LNRQ01000009">
    <property type="protein sequence ID" value="KZM81538.1"/>
    <property type="molecule type" value="Genomic_DNA"/>
</dbReference>
<comment type="caution">
    <text evidence="3">The sequence shown here is derived from an EMBL/GenBank/DDBJ whole genome shotgun (WGS) entry which is preliminary data.</text>
</comment>
<organism evidence="3">
    <name type="scientific">Daucus carota subsp. sativus</name>
    <name type="common">Carrot</name>
    <dbReference type="NCBI Taxonomy" id="79200"/>
    <lineage>
        <taxon>Eukaryota</taxon>
        <taxon>Viridiplantae</taxon>
        <taxon>Streptophyta</taxon>
        <taxon>Embryophyta</taxon>
        <taxon>Tracheophyta</taxon>
        <taxon>Spermatophyta</taxon>
        <taxon>Magnoliopsida</taxon>
        <taxon>eudicotyledons</taxon>
        <taxon>Gunneridae</taxon>
        <taxon>Pentapetalae</taxon>
        <taxon>asterids</taxon>
        <taxon>campanulids</taxon>
        <taxon>Apiales</taxon>
        <taxon>Apiaceae</taxon>
        <taxon>Apioideae</taxon>
        <taxon>Scandiceae</taxon>
        <taxon>Daucinae</taxon>
        <taxon>Daucus</taxon>
        <taxon>Daucus sect. Daucus</taxon>
    </lineage>
</organism>
<name>A0A175YEE4_DAUCS</name>
<protein>
    <submittedName>
        <fullName evidence="3">Uncharacterized protein</fullName>
    </submittedName>
</protein>